<organism evidence="5 6">
    <name type="scientific">Dermatophagoides pteronyssinus</name>
    <name type="common">European house dust mite</name>
    <dbReference type="NCBI Taxonomy" id="6956"/>
    <lineage>
        <taxon>Eukaryota</taxon>
        <taxon>Metazoa</taxon>
        <taxon>Ecdysozoa</taxon>
        <taxon>Arthropoda</taxon>
        <taxon>Chelicerata</taxon>
        <taxon>Arachnida</taxon>
        <taxon>Acari</taxon>
        <taxon>Acariformes</taxon>
        <taxon>Sarcoptiformes</taxon>
        <taxon>Astigmata</taxon>
        <taxon>Psoroptidia</taxon>
        <taxon>Analgoidea</taxon>
        <taxon>Pyroglyphidae</taxon>
        <taxon>Dermatophagoidinae</taxon>
        <taxon>Dermatophagoides</taxon>
    </lineage>
</organism>
<keyword evidence="1" id="KW-0489">Methyltransferase</keyword>
<dbReference type="Proteomes" id="UP000515146">
    <property type="component" value="Unplaced"/>
</dbReference>
<keyword evidence="2" id="KW-0808">Transferase</keyword>
<keyword evidence="3" id="KW-0949">S-adenosyl-L-methionine</keyword>
<dbReference type="GeneID" id="113799182"/>
<gene>
    <name evidence="6" type="primary">LOC113799182</name>
</gene>
<dbReference type="InterPro" id="IPR029063">
    <property type="entry name" value="SAM-dependent_MTases_sf"/>
</dbReference>
<dbReference type="GO" id="GO:0032259">
    <property type="term" value="P:methylation"/>
    <property type="evidence" value="ECO:0007669"/>
    <property type="project" value="UniProtKB-KW"/>
</dbReference>
<sequence>MENQMIQKCFQFRTDHSMFRLNDSTDQNDDQLIELKILQDSDNQYSSITWPSADLLCRFILTNRLAFIGKTVLELGSGTGICGILAAKIGAKVILSDQKIETFELIHKNVNLNNVEAQYIPLDWSRKIDLINDQIPTNIDYIIGSDLCYEDEQQFEKLLLTIAFLIRNNQQTSIPFYMTYHFRSSNYHIECLLRKFKLQCKLLFHSENLKIYLYEITLI</sequence>
<dbReference type="GO" id="GO:0005634">
    <property type="term" value="C:nucleus"/>
    <property type="evidence" value="ECO:0007669"/>
    <property type="project" value="TreeGrafter"/>
</dbReference>
<comment type="similarity">
    <text evidence="4">Belongs to the methyltransferase superfamily. METTL23 family.</text>
</comment>
<reference evidence="6" key="1">
    <citation type="submission" date="2025-08" db="UniProtKB">
        <authorList>
            <consortium name="RefSeq"/>
        </authorList>
    </citation>
    <scope>IDENTIFICATION</scope>
    <source>
        <strain evidence="6">Airmid</strain>
    </source>
</reference>
<evidence type="ECO:0000256" key="2">
    <source>
        <dbReference type="ARBA" id="ARBA00022679"/>
    </source>
</evidence>
<dbReference type="KEGG" id="dpte:113799182"/>
<proteinExistence type="inferred from homology"/>
<dbReference type="FunCoup" id="A0A6P6YJ90">
    <property type="interactions" value="1434"/>
</dbReference>
<dbReference type="InterPro" id="IPR019410">
    <property type="entry name" value="Methyltransf_16"/>
</dbReference>
<dbReference type="Gene3D" id="3.40.50.150">
    <property type="entry name" value="Vaccinia Virus protein VP39"/>
    <property type="match status" value="1"/>
</dbReference>
<evidence type="ECO:0000256" key="1">
    <source>
        <dbReference type="ARBA" id="ARBA00022603"/>
    </source>
</evidence>
<evidence type="ECO:0000313" key="5">
    <source>
        <dbReference type="Proteomes" id="UP000515146"/>
    </source>
</evidence>
<dbReference type="AlphaFoldDB" id="A0A6P6YJ90"/>
<dbReference type="PANTHER" id="PTHR14614:SF164">
    <property type="entry name" value="HISTONE-ARGININE METHYLTRANSFERASE METTL23"/>
    <property type="match status" value="1"/>
</dbReference>
<evidence type="ECO:0000256" key="3">
    <source>
        <dbReference type="ARBA" id="ARBA00022691"/>
    </source>
</evidence>
<evidence type="ECO:0000313" key="6">
    <source>
        <dbReference type="RefSeq" id="XP_027205578.1"/>
    </source>
</evidence>
<protein>
    <submittedName>
        <fullName evidence="6">Methyltransferase-like protein 23</fullName>
    </submittedName>
</protein>
<dbReference type="RefSeq" id="XP_027205578.1">
    <property type="nucleotide sequence ID" value="XM_027349777.1"/>
</dbReference>
<dbReference type="Pfam" id="PF10294">
    <property type="entry name" value="Methyltransf_16"/>
    <property type="match status" value="1"/>
</dbReference>
<dbReference type="SUPFAM" id="SSF53335">
    <property type="entry name" value="S-adenosyl-L-methionine-dependent methyltransferases"/>
    <property type="match status" value="1"/>
</dbReference>
<dbReference type="OrthoDB" id="407325at2759"/>
<dbReference type="OMA" id="RADWSIE"/>
<dbReference type="GO" id="GO:0005737">
    <property type="term" value="C:cytoplasm"/>
    <property type="evidence" value="ECO:0007669"/>
    <property type="project" value="TreeGrafter"/>
</dbReference>
<dbReference type="PANTHER" id="PTHR14614">
    <property type="entry name" value="HEPATOCELLULAR CARCINOMA-ASSOCIATED ANTIGEN"/>
    <property type="match status" value="1"/>
</dbReference>
<dbReference type="InParanoid" id="A0A6P6YJ90"/>
<keyword evidence="5" id="KW-1185">Reference proteome</keyword>
<name>A0A6P6YJ90_DERPT</name>
<accession>A0A6P6YJ90</accession>
<dbReference type="GO" id="GO:0008168">
    <property type="term" value="F:methyltransferase activity"/>
    <property type="evidence" value="ECO:0007669"/>
    <property type="project" value="UniProtKB-KW"/>
</dbReference>
<evidence type="ECO:0000256" key="4">
    <source>
        <dbReference type="ARBA" id="ARBA00043988"/>
    </source>
</evidence>
<dbReference type="CDD" id="cd02440">
    <property type="entry name" value="AdoMet_MTases"/>
    <property type="match status" value="1"/>
</dbReference>